<feature type="domain" description="DUF1543" evidence="1">
    <location>
        <begin position="16"/>
        <end position="45"/>
    </location>
</feature>
<evidence type="ECO:0000313" key="2">
    <source>
        <dbReference type="EMBL" id="BBJ31106.1"/>
    </source>
</evidence>
<keyword evidence="3" id="KW-1185">Reference proteome</keyword>
<dbReference type="AlphaFoldDB" id="A0A510G6Q0"/>
<dbReference type="Proteomes" id="UP000321183">
    <property type="component" value="Chromosome"/>
</dbReference>
<dbReference type="RefSeq" id="WP_147141547.1">
    <property type="nucleotide sequence ID" value="NZ_AP019563.1"/>
</dbReference>
<evidence type="ECO:0000313" key="3">
    <source>
        <dbReference type="Proteomes" id="UP000321183"/>
    </source>
</evidence>
<name>A0A510G6Q0_9RICK</name>
<dbReference type="InterPro" id="IPR011440">
    <property type="entry name" value="DUF1543"/>
</dbReference>
<sequence>MKNLFIIYIGGSCSGALIELHDIRLVIAETIEDTYDYLKKSWWGFSRKFAFRGLGYTELG</sequence>
<dbReference type="Pfam" id="PF07566">
    <property type="entry name" value="DUF1543"/>
    <property type="match status" value="1"/>
</dbReference>
<dbReference type="Gene3D" id="3.10.20.10">
    <property type="match status" value="1"/>
</dbReference>
<dbReference type="EMBL" id="AP019563">
    <property type="protein sequence ID" value="BBJ31106.1"/>
    <property type="molecule type" value="Genomic_DNA"/>
</dbReference>
<gene>
    <name evidence="2" type="ORF">RAS_02150</name>
</gene>
<evidence type="ECO:0000259" key="1">
    <source>
        <dbReference type="Pfam" id="PF07566"/>
    </source>
</evidence>
<organism evidence="2 3">
    <name type="scientific">Rickettsia asiatica</name>
    <dbReference type="NCBI Taxonomy" id="238800"/>
    <lineage>
        <taxon>Bacteria</taxon>
        <taxon>Pseudomonadati</taxon>
        <taxon>Pseudomonadota</taxon>
        <taxon>Alphaproteobacteria</taxon>
        <taxon>Rickettsiales</taxon>
        <taxon>Rickettsiaceae</taxon>
        <taxon>Rickettsieae</taxon>
        <taxon>Rickettsia</taxon>
        <taxon>spotted fever group</taxon>
    </lineage>
</organism>
<dbReference type="KEGG" id="ras:RAS_02150"/>
<accession>A0A510G6Q0</accession>
<proteinExistence type="predicted"/>
<reference evidence="2 3" key="1">
    <citation type="submission" date="2019-04" db="EMBL/GenBank/DDBJ databases">
        <title>Draft genome sequence of Rickettsia asiatica Maytaro1284.</title>
        <authorList>
            <person name="Thu M."/>
            <person name="Qiu Y."/>
            <person name="Nakao R."/>
        </authorList>
    </citation>
    <scope>NUCLEOTIDE SEQUENCE [LARGE SCALE GENOMIC DNA]</scope>
    <source>
        <strain evidence="2 3">Maytaro1284</strain>
    </source>
</reference>
<protein>
    <recommendedName>
        <fullName evidence="1">DUF1543 domain-containing protein</fullName>
    </recommendedName>
</protein>